<proteinExistence type="predicted"/>
<organism evidence="2 3">
    <name type="scientific">Diplogelasinospora grovesii</name>
    <dbReference type="NCBI Taxonomy" id="303347"/>
    <lineage>
        <taxon>Eukaryota</taxon>
        <taxon>Fungi</taxon>
        <taxon>Dikarya</taxon>
        <taxon>Ascomycota</taxon>
        <taxon>Pezizomycotina</taxon>
        <taxon>Sordariomycetes</taxon>
        <taxon>Sordariomycetidae</taxon>
        <taxon>Sordariales</taxon>
        <taxon>Diplogelasinosporaceae</taxon>
        <taxon>Diplogelasinospora</taxon>
    </lineage>
</organism>
<dbReference type="Proteomes" id="UP001303473">
    <property type="component" value="Unassembled WGS sequence"/>
</dbReference>
<feature type="region of interest" description="Disordered" evidence="1">
    <location>
        <begin position="263"/>
        <end position="300"/>
    </location>
</feature>
<keyword evidence="3" id="KW-1185">Reference proteome</keyword>
<protein>
    <submittedName>
        <fullName evidence="2">Uncharacterized protein</fullName>
    </submittedName>
</protein>
<gene>
    <name evidence="2" type="ORF">QBC46DRAFT_391745</name>
</gene>
<dbReference type="PANTHER" id="PTHR42085:SF2">
    <property type="entry name" value="F-BOX DOMAIN-CONTAINING PROTEIN"/>
    <property type="match status" value="1"/>
</dbReference>
<evidence type="ECO:0000256" key="1">
    <source>
        <dbReference type="SAM" id="MobiDB-lite"/>
    </source>
</evidence>
<accession>A0AAN6S1K1</accession>
<dbReference type="EMBL" id="MU853845">
    <property type="protein sequence ID" value="KAK3937772.1"/>
    <property type="molecule type" value="Genomic_DNA"/>
</dbReference>
<dbReference type="PANTHER" id="PTHR42085">
    <property type="entry name" value="F-BOX DOMAIN-CONTAINING PROTEIN"/>
    <property type="match status" value="1"/>
</dbReference>
<evidence type="ECO:0000313" key="2">
    <source>
        <dbReference type="EMBL" id="KAK3937772.1"/>
    </source>
</evidence>
<sequence>MAPALPSSNPRAFLTMPLETRRLIYRFFILQKLRFDCSDGPLRMYFQNRPKHWRTPPWPGDKTYDRYLYDTQGGGVSSTPTEEGEDKENEYEPSWLDDVGESLSFTSALPGMLLICRQITDEVEDMLYRGNTFQFSVEATQGRFTKSFSPRTKAKMRKIVLILRPRGVFSWPDFSMDPKFWDAALGHLSILAVIAERPKPPFLHARFPTGGGPRRHVRAMRGSVETSFWVPRPGRPPRRSGSGGCGWRARYHAGLGRVNASAQLPLSTPTGGGRIVPKRQVHRQHREEASAGERSSQTSIEPRCASIGLVGQGKFPTMQYHTPLSPTLSYV</sequence>
<dbReference type="AlphaFoldDB" id="A0AAN6S1K1"/>
<evidence type="ECO:0000313" key="3">
    <source>
        <dbReference type="Proteomes" id="UP001303473"/>
    </source>
</evidence>
<dbReference type="InterPro" id="IPR038883">
    <property type="entry name" value="AN11006-like"/>
</dbReference>
<comment type="caution">
    <text evidence="2">The sequence shown here is derived from an EMBL/GenBank/DDBJ whole genome shotgun (WGS) entry which is preliminary data.</text>
</comment>
<reference evidence="3" key="1">
    <citation type="journal article" date="2023" name="Mol. Phylogenet. Evol.">
        <title>Genome-scale phylogeny and comparative genomics of the fungal order Sordariales.</title>
        <authorList>
            <person name="Hensen N."/>
            <person name="Bonometti L."/>
            <person name="Westerberg I."/>
            <person name="Brannstrom I.O."/>
            <person name="Guillou S."/>
            <person name="Cros-Aarteil S."/>
            <person name="Calhoun S."/>
            <person name="Haridas S."/>
            <person name="Kuo A."/>
            <person name="Mondo S."/>
            <person name="Pangilinan J."/>
            <person name="Riley R."/>
            <person name="LaButti K."/>
            <person name="Andreopoulos B."/>
            <person name="Lipzen A."/>
            <person name="Chen C."/>
            <person name="Yan M."/>
            <person name="Daum C."/>
            <person name="Ng V."/>
            <person name="Clum A."/>
            <person name="Steindorff A."/>
            <person name="Ohm R.A."/>
            <person name="Martin F."/>
            <person name="Silar P."/>
            <person name="Natvig D.O."/>
            <person name="Lalanne C."/>
            <person name="Gautier V."/>
            <person name="Ament-Velasquez S.L."/>
            <person name="Kruys A."/>
            <person name="Hutchinson M.I."/>
            <person name="Powell A.J."/>
            <person name="Barry K."/>
            <person name="Miller A.N."/>
            <person name="Grigoriev I.V."/>
            <person name="Debuchy R."/>
            <person name="Gladieux P."/>
            <person name="Hiltunen Thoren M."/>
            <person name="Johannesson H."/>
        </authorList>
    </citation>
    <scope>NUCLEOTIDE SEQUENCE [LARGE SCALE GENOMIC DNA]</scope>
    <source>
        <strain evidence="3">CBS 340.73</strain>
    </source>
</reference>
<name>A0AAN6S1K1_9PEZI</name>